<keyword evidence="3" id="KW-1003">Cell membrane</keyword>
<evidence type="ECO:0000256" key="8">
    <source>
        <dbReference type="SAM" id="Phobius"/>
    </source>
</evidence>
<comment type="similarity">
    <text evidence="2">Belongs to the UPF0718 family.</text>
</comment>
<feature type="transmembrane region" description="Helical" evidence="8">
    <location>
        <begin position="59"/>
        <end position="81"/>
    </location>
</feature>
<dbReference type="SUPFAM" id="SSF55008">
    <property type="entry name" value="HMA, heavy metal-associated domain"/>
    <property type="match status" value="1"/>
</dbReference>
<dbReference type="GO" id="GO:0005886">
    <property type="term" value="C:plasma membrane"/>
    <property type="evidence" value="ECO:0007669"/>
    <property type="project" value="UniProtKB-SubCell"/>
</dbReference>
<dbReference type="InterPro" id="IPR017969">
    <property type="entry name" value="Heavy-metal-associated_CS"/>
</dbReference>
<dbReference type="GO" id="GO:0046872">
    <property type="term" value="F:metal ion binding"/>
    <property type="evidence" value="ECO:0007669"/>
    <property type="project" value="UniProtKB-KW"/>
</dbReference>
<sequence length="429" mass="46392">MKITEFILSFLGDFFAILSEMSPYLLLGFLFAGLLYAFIPKQRIEKYFNGHPFKSSVLASLFGIPLPLCSCGVIPTGAAFYKNGASKGGTVSFLISTPQTGVDSILATFSLMGLPFAIIRPMAALVTGISGGLITSVITANEPNSQTFHQSTTKHKTISQKFKAVFQYGFVEFIQDISKWLIIGLVLAAIISALIPNNFFELLNMPPVLQMLMILLVSVPLYICATGSIPLAAILILKGISPGAAFVLLMAGPATNAATITMIGKVMGKRSLLAYLGTIIFGALAFGMLIDYVLPLEWFTQIANQHLGHQHGEGLSWWQIASGIVLLLLIINGYYQKYKSSKPAETVTPVINQQTATQFTFAPVTAKVIQVDGMTCNHCKANVESNLEKLDFIDSAKVNLANKTVTLEGGKIELDVVKELINSLGYTCK</sequence>
<organism evidence="10 11">
    <name type="scientific">Carboxylicivirga sediminis</name>
    <dbReference type="NCBI Taxonomy" id="2006564"/>
    <lineage>
        <taxon>Bacteria</taxon>
        <taxon>Pseudomonadati</taxon>
        <taxon>Bacteroidota</taxon>
        <taxon>Bacteroidia</taxon>
        <taxon>Marinilabiliales</taxon>
        <taxon>Marinilabiliaceae</taxon>
        <taxon>Carboxylicivirga</taxon>
    </lineage>
</organism>
<dbReference type="InterPro" id="IPR006121">
    <property type="entry name" value="HMA_dom"/>
</dbReference>
<feature type="transmembrane region" description="Helical" evidence="8">
    <location>
        <begin position="212"/>
        <end position="237"/>
    </location>
</feature>
<protein>
    <submittedName>
        <fullName evidence="10">Permease</fullName>
    </submittedName>
</protein>
<comment type="caution">
    <text evidence="10">The sequence shown here is derived from an EMBL/GenBank/DDBJ whole genome shotgun (WGS) entry which is preliminary data.</text>
</comment>
<comment type="subcellular location">
    <subcellularLocation>
        <location evidence="1">Cell membrane</location>
        <topology evidence="1">Multi-pass membrane protein</topology>
    </subcellularLocation>
</comment>
<evidence type="ECO:0000256" key="5">
    <source>
        <dbReference type="ARBA" id="ARBA00022723"/>
    </source>
</evidence>
<dbReference type="PROSITE" id="PS50846">
    <property type="entry name" value="HMA_2"/>
    <property type="match status" value="1"/>
</dbReference>
<evidence type="ECO:0000256" key="1">
    <source>
        <dbReference type="ARBA" id="ARBA00004651"/>
    </source>
</evidence>
<accession>A0A941F5A3</accession>
<evidence type="ECO:0000259" key="9">
    <source>
        <dbReference type="PROSITE" id="PS50846"/>
    </source>
</evidence>
<feature type="transmembrane region" description="Helical" evidence="8">
    <location>
        <begin position="315"/>
        <end position="335"/>
    </location>
</feature>
<keyword evidence="4 8" id="KW-0812">Transmembrane</keyword>
<evidence type="ECO:0000256" key="7">
    <source>
        <dbReference type="ARBA" id="ARBA00023136"/>
    </source>
</evidence>
<dbReference type="Proteomes" id="UP000679220">
    <property type="component" value="Unassembled WGS sequence"/>
</dbReference>
<dbReference type="EMBL" id="JAGTAR010000009">
    <property type="protein sequence ID" value="MBR8535490.1"/>
    <property type="molecule type" value="Genomic_DNA"/>
</dbReference>
<evidence type="ECO:0000313" key="10">
    <source>
        <dbReference type="EMBL" id="MBR8535490.1"/>
    </source>
</evidence>
<gene>
    <name evidence="10" type="ORF">KDU71_07960</name>
</gene>
<dbReference type="PANTHER" id="PTHR34184">
    <property type="entry name" value="UPF0718 PROTEIN YCGR"/>
    <property type="match status" value="1"/>
</dbReference>
<dbReference type="InterPro" id="IPR036163">
    <property type="entry name" value="HMA_dom_sf"/>
</dbReference>
<evidence type="ECO:0000256" key="6">
    <source>
        <dbReference type="ARBA" id="ARBA00022989"/>
    </source>
</evidence>
<dbReference type="InterPro" id="IPR005524">
    <property type="entry name" value="DUF318"/>
</dbReference>
<reference evidence="10" key="1">
    <citation type="journal article" date="2018" name="Int. J. Syst. Evol. Microbiol.">
        <title>Carboxylicivirga sediminis sp. nov., isolated from coastal sediment.</title>
        <authorList>
            <person name="Wang F.Q."/>
            <person name="Ren L.H."/>
            <person name="Zou R.J."/>
            <person name="Sun Y.Z."/>
            <person name="Liu X.J."/>
            <person name="Jiang F."/>
            <person name="Liu L.J."/>
        </authorList>
    </citation>
    <scope>NUCLEOTIDE SEQUENCE</scope>
    <source>
        <strain evidence="10">JR1</strain>
    </source>
</reference>
<dbReference type="Gene3D" id="3.30.70.100">
    <property type="match status" value="1"/>
</dbReference>
<dbReference type="PANTHER" id="PTHR34184:SF4">
    <property type="entry name" value="UPF0718 PROTEIN YCGR"/>
    <property type="match status" value="1"/>
</dbReference>
<dbReference type="AlphaFoldDB" id="A0A941F5A3"/>
<dbReference type="RefSeq" id="WP_212189395.1">
    <property type="nucleotide sequence ID" value="NZ_JAGTAR010000009.1"/>
</dbReference>
<feature type="transmembrane region" description="Helical" evidence="8">
    <location>
        <begin position="243"/>
        <end position="260"/>
    </location>
</feature>
<evidence type="ECO:0000313" key="11">
    <source>
        <dbReference type="Proteomes" id="UP000679220"/>
    </source>
</evidence>
<keyword evidence="11" id="KW-1185">Reference proteome</keyword>
<evidence type="ECO:0000256" key="2">
    <source>
        <dbReference type="ARBA" id="ARBA00006386"/>
    </source>
</evidence>
<feature type="transmembrane region" description="Helical" evidence="8">
    <location>
        <begin position="180"/>
        <end position="200"/>
    </location>
</feature>
<keyword evidence="5" id="KW-0479">Metal-binding</keyword>
<proteinExistence type="inferred from homology"/>
<dbReference type="CDD" id="cd00371">
    <property type="entry name" value="HMA"/>
    <property type="match status" value="1"/>
</dbReference>
<feature type="transmembrane region" description="Helical" evidence="8">
    <location>
        <begin position="21"/>
        <end position="39"/>
    </location>
</feature>
<feature type="domain" description="HMA" evidence="9">
    <location>
        <begin position="365"/>
        <end position="429"/>
    </location>
</feature>
<evidence type="ECO:0000256" key="3">
    <source>
        <dbReference type="ARBA" id="ARBA00022475"/>
    </source>
</evidence>
<dbReference type="PROSITE" id="PS01047">
    <property type="entry name" value="HMA_1"/>
    <property type="match status" value="1"/>
</dbReference>
<dbReference type="Pfam" id="PF03773">
    <property type="entry name" value="ArsP_1"/>
    <property type="match status" value="1"/>
</dbReference>
<keyword evidence="7 8" id="KW-0472">Membrane</keyword>
<dbReference type="InterPro" id="IPR052923">
    <property type="entry name" value="UPF0718"/>
</dbReference>
<dbReference type="Pfam" id="PF00403">
    <property type="entry name" value="HMA"/>
    <property type="match status" value="1"/>
</dbReference>
<keyword evidence="6 8" id="KW-1133">Transmembrane helix</keyword>
<name>A0A941F5A3_9BACT</name>
<evidence type="ECO:0000256" key="4">
    <source>
        <dbReference type="ARBA" id="ARBA00022692"/>
    </source>
</evidence>
<feature type="transmembrane region" description="Helical" evidence="8">
    <location>
        <begin position="272"/>
        <end position="295"/>
    </location>
</feature>
<reference evidence="10" key="2">
    <citation type="submission" date="2021-04" db="EMBL/GenBank/DDBJ databases">
        <authorList>
            <person name="Zhang T."/>
            <person name="Zhang Y."/>
            <person name="Lu D."/>
            <person name="Zuo D."/>
            <person name="Du Z."/>
        </authorList>
    </citation>
    <scope>NUCLEOTIDE SEQUENCE</scope>
    <source>
        <strain evidence="10">JR1</strain>
    </source>
</reference>